<evidence type="ECO:0000259" key="1">
    <source>
        <dbReference type="Pfam" id="PF06568"/>
    </source>
</evidence>
<protein>
    <submittedName>
        <fullName evidence="2">DUF1127 domain-containing protein</fullName>
    </submittedName>
</protein>
<dbReference type="InterPro" id="IPR009506">
    <property type="entry name" value="YjiS-like"/>
</dbReference>
<dbReference type="EMBL" id="JBHRSK010000014">
    <property type="protein sequence ID" value="MFC2969691.1"/>
    <property type="molecule type" value="Genomic_DNA"/>
</dbReference>
<keyword evidence="3" id="KW-1185">Reference proteome</keyword>
<comment type="caution">
    <text evidence="2">The sequence shown here is derived from an EMBL/GenBank/DDBJ whole genome shotgun (WGS) entry which is preliminary data.</text>
</comment>
<feature type="domain" description="YjiS-like" evidence="1">
    <location>
        <begin position="30"/>
        <end position="56"/>
    </location>
</feature>
<evidence type="ECO:0000313" key="3">
    <source>
        <dbReference type="Proteomes" id="UP001595443"/>
    </source>
</evidence>
<reference evidence="3" key="1">
    <citation type="journal article" date="2019" name="Int. J. Syst. Evol. Microbiol.">
        <title>The Global Catalogue of Microorganisms (GCM) 10K type strain sequencing project: providing services to taxonomists for standard genome sequencing and annotation.</title>
        <authorList>
            <consortium name="The Broad Institute Genomics Platform"/>
            <consortium name="The Broad Institute Genome Sequencing Center for Infectious Disease"/>
            <person name="Wu L."/>
            <person name="Ma J."/>
        </authorList>
    </citation>
    <scope>NUCLEOTIDE SEQUENCE [LARGE SCALE GENOMIC DNA]</scope>
    <source>
        <strain evidence="3">KCTC 62192</strain>
    </source>
</reference>
<name>A0ABV7AJW5_9RHOB</name>
<evidence type="ECO:0000313" key="2">
    <source>
        <dbReference type="EMBL" id="MFC2969691.1"/>
    </source>
</evidence>
<organism evidence="2 3">
    <name type="scientific">Acidimangrovimonas pyrenivorans</name>
    <dbReference type="NCBI Taxonomy" id="2030798"/>
    <lineage>
        <taxon>Bacteria</taxon>
        <taxon>Pseudomonadati</taxon>
        <taxon>Pseudomonadota</taxon>
        <taxon>Alphaproteobacteria</taxon>
        <taxon>Rhodobacterales</taxon>
        <taxon>Paracoccaceae</taxon>
        <taxon>Acidimangrovimonas</taxon>
    </lineage>
</organism>
<dbReference type="Pfam" id="PF06568">
    <property type="entry name" value="YjiS-like"/>
    <property type="match status" value="1"/>
</dbReference>
<sequence>MTMTAHSTTMPHGGHRSHSLLARLRLGLTVRRERRRLAELDDAALRDIGVSRDQARAEAERPLWDVPAYWRG</sequence>
<dbReference type="Proteomes" id="UP001595443">
    <property type="component" value="Unassembled WGS sequence"/>
</dbReference>
<accession>A0ABV7AJW5</accession>
<gene>
    <name evidence="2" type="ORF">ACFOES_16440</name>
</gene>
<proteinExistence type="predicted"/>
<dbReference type="RefSeq" id="WP_377834454.1">
    <property type="nucleotide sequence ID" value="NZ_JBHRSK010000014.1"/>
</dbReference>